<sequence>MKKKKFYPYFIFLLVVMTIEVFIFNWRTWESLTFPQSKPGYQISIDGNSMSDKLVFPDQNLQTIQYNYLNQNVQNIKINLHCEGNGCPTTLVLKINYSDEGHSQMSYKGNQTYIESLEETHIIRIHPYGDVKSLRISFHNPDNAKFTIIASEINVRVPLKIQTLRILTLFILFILIYQLYQHRSFFTLSFKGNSTKRKTMIIVTASCHILLFVLVLFSNPFFWKDTAYPHPQEYHYLAEALAKGQTSLLVDPSEELKQLSNPYDSSLRIQEDVYYFWDFAYYKGKYFVYFGIGPELVFYLPYFLITGTHLPNPIPIMISEIFFILGVFLFFEEIVIRYNQRKIPLGLSLLLSSATILGSGAFFIARRPDIYSVPIMMGLALTIWGLFLWLKSRQTDHSLNCKILFIGSCCMAFVATCRPQLILGSFLAFLFFLPELKNLREKQNQKYLMVALLPYVIIAAGLMFYNWTRFDSPFDFGSSYNLTTNDMTRRGFVFDRFFIGFFTYLFQFPNIQSVFPYLQYVEFNTNYIGELTRESMTGGLLSCNPILYFSFLLPNLKRIKKPKTLISYLTFPILGILIMFIDIQCAGLLQRYISDFAIFIFIGTTLILFSLYIQMKDKEVRKIFIYTVLFLCLIGILYNLSLFFLPDSDNIALTNPQLYSQFYRLFH</sequence>
<feature type="transmembrane region" description="Helical" evidence="1">
    <location>
        <begin position="163"/>
        <end position="180"/>
    </location>
</feature>
<evidence type="ECO:0008006" key="4">
    <source>
        <dbReference type="Google" id="ProtNLM"/>
    </source>
</evidence>
<feature type="transmembrane region" description="Helical" evidence="1">
    <location>
        <begin position="370"/>
        <end position="391"/>
    </location>
</feature>
<keyword evidence="1" id="KW-0812">Transmembrane</keyword>
<dbReference type="Proteomes" id="UP000284178">
    <property type="component" value="Unassembled WGS sequence"/>
</dbReference>
<feature type="transmembrane region" description="Helical" evidence="1">
    <location>
        <begin position="200"/>
        <end position="222"/>
    </location>
</feature>
<dbReference type="RefSeq" id="WP_117895685.1">
    <property type="nucleotide sequence ID" value="NZ_CABJCV010000019.1"/>
</dbReference>
<accession>A0A412FS93</accession>
<feature type="transmembrane region" description="Helical" evidence="1">
    <location>
        <begin position="535"/>
        <end position="553"/>
    </location>
</feature>
<feature type="transmembrane region" description="Helical" evidence="1">
    <location>
        <begin position="6"/>
        <end position="26"/>
    </location>
</feature>
<evidence type="ECO:0000313" key="2">
    <source>
        <dbReference type="EMBL" id="RGR70969.1"/>
    </source>
</evidence>
<feature type="transmembrane region" description="Helical" evidence="1">
    <location>
        <begin position="310"/>
        <end position="331"/>
    </location>
</feature>
<name>A0A412FS93_9FIRM</name>
<feature type="transmembrane region" description="Helical" evidence="1">
    <location>
        <begin position="596"/>
        <end position="613"/>
    </location>
</feature>
<gene>
    <name evidence="2" type="ORF">DWY25_13575</name>
</gene>
<feature type="transmembrane region" description="Helical" evidence="1">
    <location>
        <begin position="286"/>
        <end position="304"/>
    </location>
</feature>
<dbReference type="EMBL" id="QRUP01000019">
    <property type="protein sequence ID" value="RGR70969.1"/>
    <property type="molecule type" value="Genomic_DNA"/>
</dbReference>
<feature type="transmembrane region" description="Helical" evidence="1">
    <location>
        <begin position="343"/>
        <end position="364"/>
    </location>
</feature>
<dbReference type="AlphaFoldDB" id="A0A412FS93"/>
<evidence type="ECO:0000313" key="3">
    <source>
        <dbReference type="Proteomes" id="UP000284178"/>
    </source>
</evidence>
<protein>
    <recommendedName>
        <fullName evidence="4">Glycosyltransferase RgtA/B/C/D-like domain-containing protein</fullName>
    </recommendedName>
</protein>
<keyword evidence="1" id="KW-1133">Transmembrane helix</keyword>
<reference evidence="2 3" key="1">
    <citation type="submission" date="2018-08" db="EMBL/GenBank/DDBJ databases">
        <title>A genome reference for cultivated species of the human gut microbiota.</title>
        <authorList>
            <person name="Zou Y."/>
            <person name="Xue W."/>
            <person name="Luo G."/>
        </authorList>
    </citation>
    <scope>NUCLEOTIDE SEQUENCE [LARGE SCALE GENOMIC DNA]</scope>
    <source>
        <strain evidence="2 3">AF24-29</strain>
    </source>
</reference>
<feature type="transmembrane region" description="Helical" evidence="1">
    <location>
        <begin position="625"/>
        <end position="645"/>
    </location>
</feature>
<feature type="transmembrane region" description="Helical" evidence="1">
    <location>
        <begin position="403"/>
        <end position="432"/>
    </location>
</feature>
<keyword evidence="3" id="KW-1185">Reference proteome</keyword>
<keyword evidence="1" id="KW-0472">Membrane</keyword>
<proteinExistence type="predicted"/>
<evidence type="ECO:0000256" key="1">
    <source>
        <dbReference type="SAM" id="Phobius"/>
    </source>
</evidence>
<feature type="transmembrane region" description="Helical" evidence="1">
    <location>
        <begin position="447"/>
        <end position="465"/>
    </location>
</feature>
<comment type="caution">
    <text evidence="2">The sequence shown here is derived from an EMBL/GenBank/DDBJ whole genome shotgun (WGS) entry which is preliminary data.</text>
</comment>
<feature type="transmembrane region" description="Helical" evidence="1">
    <location>
        <begin position="565"/>
        <end position="590"/>
    </location>
</feature>
<dbReference type="GeneID" id="83016426"/>
<organism evidence="2 3">
    <name type="scientific">Holdemania filiformis</name>
    <dbReference type="NCBI Taxonomy" id="61171"/>
    <lineage>
        <taxon>Bacteria</taxon>
        <taxon>Bacillati</taxon>
        <taxon>Bacillota</taxon>
        <taxon>Erysipelotrichia</taxon>
        <taxon>Erysipelotrichales</taxon>
        <taxon>Erysipelotrichaceae</taxon>
        <taxon>Holdemania</taxon>
    </lineage>
</organism>
<feature type="transmembrane region" description="Helical" evidence="1">
    <location>
        <begin position="497"/>
        <end position="515"/>
    </location>
</feature>